<dbReference type="Proteomes" id="UP001518925">
    <property type="component" value="Unassembled WGS sequence"/>
</dbReference>
<evidence type="ECO:0000313" key="2">
    <source>
        <dbReference type="EMBL" id="MBM6617235.1"/>
    </source>
</evidence>
<protein>
    <submittedName>
        <fullName evidence="2">DUF456 family protein</fullName>
    </submittedName>
</protein>
<dbReference type="EMBL" id="JAFELM010000021">
    <property type="protein sequence ID" value="MBM6617235.1"/>
    <property type="molecule type" value="Genomic_DNA"/>
</dbReference>
<dbReference type="InterPro" id="IPR007403">
    <property type="entry name" value="DUF456"/>
</dbReference>
<evidence type="ECO:0000256" key="1">
    <source>
        <dbReference type="SAM" id="Phobius"/>
    </source>
</evidence>
<keyword evidence="1" id="KW-0472">Membrane</keyword>
<gene>
    <name evidence="2" type="ORF">JR050_06045</name>
</gene>
<feature type="transmembrane region" description="Helical" evidence="1">
    <location>
        <begin position="6"/>
        <end position="37"/>
    </location>
</feature>
<keyword evidence="3" id="KW-1185">Reference proteome</keyword>
<feature type="transmembrane region" description="Helical" evidence="1">
    <location>
        <begin position="49"/>
        <end position="69"/>
    </location>
</feature>
<dbReference type="PANTHER" id="PTHR39165:SF1">
    <property type="entry name" value="DUF456 DOMAIN-CONTAINING PROTEIN"/>
    <property type="match status" value="1"/>
</dbReference>
<keyword evidence="1" id="KW-0812">Transmembrane</keyword>
<feature type="transmembrane region" description="Helical" evidence="1">
    <location>
        <begin position="89"/>
        <end position="113"/>
    </location>
</feature>
<keyword evidence="1" id="KW-1133">Transmembrane helix</keyword>
<accession>A0ABS2DGT2</accession>
<comment type="caution">
    <text evidence="2">The sequence shown here is derived from an EMBL/GenBank/DDBJ whole genome shotgun (WGS) entry which is preliminary data.</text>
</comment>
<dbReference type="PANTHER" id="PTHR39165">
    <property type="entry name" value="IG HYPOTHETICAL 17883"/>
    <property type="match status" value="1"/>
</dbReference>
<sequence>MEILYWLVIIILFALSFIGLVYPIIPGLLFLVLGYIAYGIFFTFDSLSIFFWVIQGLFIVLLLVADYLGNILGVKKFGGSKVAEWGSTIGLIIGPFVIPFAGIILGPFLGAILAELIIKRKPIKEAFKVGVGSVLGFLSSTIVKLIIQIIMIIHFFIIIF</sequence>
<reference evidence="2 3" key="1">
    <citation type="submission" date="2021-02" db="EMBL/GenBank/DDBJ databases">
        <title>Bacillus sp. RD4P76, an endophyte from a halophyte.</title>
        <authorList>
            <person name="Sun J.-Q."/>
        </authorList>
    </citation>
    <scope>NUCLEOTIDE SEQUENCE [LARGE SCALE GENOMIC DNA]</scope>
    <source>
        <strain evidence="2 3">RD4P76</strain>
    </source>
</reference>
<proteinExistence type="predicted"/>
<dbReference type="Pfam" id="PF04306">
    <property type="entry name" value="DUF456"/>
    <property type="match status" value="1"/>
</dbReference>
<name>A0ABS2DGT2_9BACI</name>
<organism evidence="2 3">
    <name type="scientific">Bacillus suaedaesalsae</name>
    <dbReference type="NCBI Taxonomy" id="2810349"/>
    <lineage>
        <taxon>Bacteria</taxon>
        <taxon>Bacillati</taxon>
        <taxon>Bacillota</taxon>
        <taxon>Bacilli</taxon>
        <taxon>Bacillales</taxon>
        <taxon>Bacillaceae</taxon>
        <taxon>Bacillus</taxon>
    </lineage>
</organism>
<evidence type="ECO:0000313" key="3">
    <source>
        <dbReference type="Proteomes" id="UP001518925"/>
    </source>
</evidence>
<dbReference type="RefSeq" id="WP_204202615.1">
    <property type="nucleotide sequence ID" value="NZ_JAFELM010000021.1"/>
</dbReference>
<feature type="transmembrane region" description="Helical" evidence="1">
    <location>
        <begin position="134"/>
        <end position="159"/>
    </location>
</feature>